<evidence type="ECO:0008006" key="3">
    <source>
        <dbReference type="Google" id="ProtNLM"/>
    </source>
</evidence>
<reference evidence="1 2" key="1">
    <citation type="submission" date="2019-08" db="EMBL/GenBank/DDBJ databases">
        <title>Formosa sediminis sp. nov., isolated from marine sediment.</title>
        <authorList>
            <person name="Cao W.R."/>
        </authorList>
    </citation>
    <scope>NUCLEOTIDE SEQUENCE [LARGE SCALE GENOMIC DNA]</scope>
    <source>
        <strain evidence="1 2">1494</strain>
    </source>
</reference>
<keyword evidence="2" id="KW-1185">Reference proteome</keyword>
<dbReference type="SUPFAM" id="SSF48695">
    <property type="entry name" value="Multiheme cytochromes"/>
    <property type="match status" value="1"/>
</dbReference>
<dbReference type="OrthoDB" id="338827at2"/>
<evidence type="ECO:0000313" key="2">
    <source>
        <dbReference type="Proteomes" id="UP000324550"/>
    </source>
</evidence>
<gene>
    <name evidence="1" type="ORF">FVF61_01205</name>
</gene>
<name>A0A5D0GLV4_9FLAO</name>
<dbReference type="InterPro" id="IPR036280">
    <property type="entry name" value="Multihaem_cyt_sf"/>
</dbReference>
<proteinExistence type="predicted"/>
<dbReference type="EMBL" id="VSFC01000005">
    <property type="protein sequence ID" value="TYA59710.1"/>
    <property type="molecule type" value="Genomic_DNA"/>
</dbReference>
<organism evidence="1 2">
    <name type="scientific">Formosa maritima</name>
    <dbReference type="NCBI Taxonomy" id="2592046"/>
    <lineage>
        <taxon>Bacteria</taxon>
        <taxon>Pseudomonadati</taxon>
        <taxon>Bacteroidota</taxon>
        <taxon>Flavobacteriia</taxon>
        <taxon>Flavobacteriales</taxon>
        <taxon>Flavobacteriaceae</taxon>
        <taxon>Formosa</taxon>
    </lineage>
</organism>
<evidence type="ECO:0000313" key="1">
    <source>
        <dbReference type="EMBL" id="TYA59710.1"/>
    </source>
</evidence>
<dbReference type="Proteomes" id="UP000324550">
    <property type="component" value="Unassembled WGS sequence"/>
</dbReference>
<protein>
    <recommendedName>
        <fullName evidence="3">Cytochrome c domain-containing protein</fullName>
    </recommendedName>
</protein>
<dbReference type="AlphaFoldDB" id="A0A5D0GLV4"/>
<comment type="caution">
    <text evidence="1">The sequence shown here is derived from an EMBL/GenBank/DDBJ whole genome shotgun (WGS) entry which is preliminary data.</text>
</comment>
<sequence>MQTEVTTFTTASPLVIPEFLPNLSDLNLFTENLNDLIPSDRAFIYNLNTTLFTDYAHKQRILALPEGTSMEYVDDGFPIFPDNTVMAKTFYYFNNERDESEGKILIETRLLIKKNGLWELGNYKWNAAQTDAVLDNTTSTVPISYEDINGTTVSINYEIPSAQQCIDCHNSSNVISPIGPRLRALNGNNQLEEWISNNSLTGLSDPSQVTVLPDWEDAVNYSLEQRARAYFDMNCAHCHSEGGFCGDQSYLRLSYNTPLSESYIFEDRLNIDTRMSFYYQGVSMPLIGTTMMHPEGYDLISQYLDTL</sequence>
<accession>A0A5D0GLV4</accession>